<evidence type="ECO:0000313" key="5">
    <source>
        <dbReference type="Proteomes" id="UP000215086"/>
    </source>
</evidence>
<reference evidence="4 5" key="1">
    <citation type="journal article" name="Front. Microbiol.">
        <title>Sugar Metabolism of the First Thermophilic Planctomycete Thermogutta terrifontis: Comparative Genomic and Transcriptomic Approaches.</title>
        <authorList>
            <person name="Elcheninov A.G."/>
            <person name="Menzel P."/>
            <person name="Gudbergsdottir S.R."/>
            <person name="Slesarev A.I."/>
            <person name="Kadnikov V.V."/>
            <person name="Krogh A."/>
            <person name="Bonch-Osmolovskaya E.A."/>
            <person name="Peng X."/>
            <person name="Kublanov I.V."/>
        </authorList>
    </citation>
    <scope>NUCLEOTIDE SEQUENCE [LARGE SCALE GENOMIC DNA]</scope>
    <source>
        <strain evidence="4 5">R1</strain>
    </source>
</reference>
<dbReference type="AlphaFoldDB" id="A0A286RI36"/>
<keyword evidence="1 4" id="KW-0808">Transferase</keyword>
<keyword evidence="2 4" id="KW-0418">Kinase</keyword>
<evidence type="ECO:0000259" key="3">
    <source>
        <dbReference type="Pfam" id="PF00294"/>
    </source>
</evidence>
<keyword evidence="5" id="KW-1185">Reference proteome</keyword>
<feature type="domain" description="Carbohydrate kinase PfkB" evidence="3">
    <location>
        <begin position="156"/>
        <end position="276"/>
    </location>
</feature>
<dbReference type="PANTHER" id="PTHR10584:SF166">
    <property type="entry name" value="RIBOKINASE"/>
    <property type="match status" value="1"/>
</dbReference>
<dbReference type="EMBL" id="CP018477">
    <property type="protein sequence ID" value="ASV75615.1"/>
    <property type="molecule type" value="Genomic_DNA"/>
</dbReference>
<dbReference type="Pfam" id="PF00294">
    <property type="entry name" value="PfkB"/>
    <property type="match status" value="1"/>
</dbReference>
<dbReference type="GO" id="GO:0004747">
    <property type="term" value="F:ribokinase activity"/>
    <property type="evidence" value="ECO:0007669"/>
    <property type="project" value="UniProtKB-EC"/>
</dbReference>
<dbReference type="InterPro" id="IPR002173">
    <property type="entry name" value="Carboh/pur_kinase_PfkB_CS"/>
</dbReference>
<dbReference type="GO" id="GO:0005829">
    <property type="term" value="C:cytosol"/>
    <property type="evidence" value="ECO:0007669"/>
    <property type="project" value="TreeGrafter"/>
</dbReference>
<dbReference type="OrthoDB" id="9813569at2"/>
<name>A0A286RI36_9BACT</name>
<organism evidence="4 5">
    <name type="scientific">Thermogutta terrifontis</name>
    <dbReference type="NCBI Taxonomy" id="1331910"/>
    <lineage>
        <taxon>Bacteria</taxon>
        <taxon>Pseudomonadati</taxon>
        <taxon>Planctomycetota</taxon>
        <taxon>Planctomycetia</taxon>
        <taxon>Pirellulales</taxon>
        <taxon>Thermoguttaceae</taxon>
        <taxon>Thermogutta</taxon>
    </lineage>
</organism>
<dbReference type="KEGG" id="ttf:THTE_3013"/>
<protein>
    <submittedName>
        <fullName evidence="4">Ribokinase</fullName>
        <ecNumber evidence="4">2.7.1.15</ecNumber>
    </submittedName>
</protein>
<dbReference type="InterPro" id="IPR011611">
    <property type="entry name" value="PfkB_dom"/>
</dbReference>
<dbReference type="SUPFAM" id="SSF53613">
    <property type="entry name" value="Ribokinase-like"/>
    <property type="match status" value="1"/>
</dbReference>
<sequence length="300" mass="33783">MPLVVVGSVALDSVETPEAKRENVLGGSAVYFSLAARFFTRVRLVGVVGEDWPAEHTKLLEDSGVDVSGLSVVPGAKTFRWRGRYLPNMNDRETLEVQLNVMEQFDPVLPEEHRRCRFLFLANGSTRMQLRVLEQCVGPNLTVADTMDHWIRTEPQELRTLLQRIDGLVLNDFEATLLAEEQNLIRAGRKILEMGPNFVVIKKGEHGAMFFSRHEMYVLPAYPTADVIDPTGAGDSFAGGMMGYLAEQTEFSPEDLKTAMAYGIVVASFTVEDFSVYRLLKIRRQDIDARLDAYRKMLTF</sequence>
<gene>
    <name evidence="4" type="ORF">THTE_3013</name>
</gene>
<evidence type="ECO:0000313" key="4">
    <source>
        <dbReference type="EMBL" id="ASV75615.1"/>
    </source>
</evidence>
<accession>A0A286RI36</accession>
<dbReference type="RefSeq" id="WP_095415625.1">
    <property type="nucleotide sequence ID" value="NZ_CP018477.1"/>
</dbReference>
<dbReference type="PROSITE" id="PS00584">
    <property type="entry name" value="PFKB_KINASES_2"/>
    <property type="match status" value="1"/>
</dbReference>
<evidence type="ECO:0000256" key="1">
    <source>
        <dbReference type="ARBA" id="ARBA00022679"/>
    </source>
</evidence>
<dbReference type="Gene3D" id="3.40.1190.20">
    <property type="match status" value="1"/>
</dbReference>
<proteinExistence type="predicted"/>
<dbReference type="InterPro" id="IPR029056">
    <property type="entry name" value="Ribokinase-like"/>
</dbReference>
<dbReference type="EC" id="2.7.1.15" evidence="4"/>
<dbReference type="PANTHER" id="PTHR10584">
    <property type="entry name" value="SUGAR KINASE"/>
    <property type="match status" value="1"/>
</dbReference>
<dbReference type="Proteomes" id="UP000215086">
    <property type="component" value="Chromosome"/>
</dbReference>
<evidence type="ECO:0000256" key="2">
    <source>
        <dbReference type="ARBA" id="ARBA00022777"/>
    </source>
</evidence>